<proteinExistence type="inferred from homology"/>
<evidence type="ECO:0000313" key="4">
    <source>
        <dbReference type="EMBL" id="KAJ8793202.1"/>
    </source>
</evidence>
<dbReference type="GO" id="GO:0072344">
    <property type="term" value="P:rescue of stalled ribosome"/>
    <property type="evidence" value="ECO:0007669"/>
    <property type="project" value="UniProtKB-UniRule"/>
</dbReference>
<dbReference type="InterPro" id="IPR039795">
    <property type="entry name" value="LTN1/Rkr1"/>
</dbReference>
<feature type="domain" description="E3 ubiquitin-protein ligase listerin N-terminal" evidence="3">
    <location>
        <begin position="213"/>
        <end position="432"/>
    </location>
</feature>
<dbReference type="Pfam" id="PF22958">
    <property type="entry name" value="Ltn1_1st"/>
    <property type="match status" value="1"/>
</dbReference>
<dbReference type="EMBL" id="JAIQCJ010001016">
    <property type="protein sequence ID" value="KAJ8793202.1"/>
    <property type="molecule type" value="Genomic_DNA"/>
</dbReference>
<dbReference type="GO" id="GO:0008270">
    <property type="term" value="F:zinc ion binding"/>
    <property type="evidence" value="ECO:0007669"/>
    <property type="project" value="UniProtKB-KW"/>
</dbReference>
<dbReference type="EC" id="2.3.2.27" evidence="1"/>
<evidence type="ECO:0000256" key="1">
    <source>
        <dbReference type="RuleBase" id="RU367090"/>
    </source>
</evidence>
<keyword evidence="5" id="KW-1185">Reference proteome</keyword>
<keyword evidence="1" id="KW-0863">Zinc-finger</keyword>
<dbReference type="PANTHER" id="PTHR12389:SF0">
    <property type="entry name" value="E3 UBIQUITIN-PROTEIN LIGASE LISTERIN"/>
    <property type="match status" value="1"/>
</dbReference>
<keyword evidence="1" id="KW-0833">Ubl conjugation pathway</keyword>
<reference evidence="4 5" key="1">
    <citation type="submission" date="2022-11" db="EMBL/GenBank/DDBJ databases">
        <title>Whole genome sequence of Eschrichtius robustus ER-17-0199.</title>
        <authorList>
            <person name="Bruniche-Olsen A."/>
            <person name="Black A.N."/>
            <person name="Fields C.J."/>
            <person name="Walden K."/>
            <person name="Dewoody J.A."/>
        </authorList>
    </citation>
    <scope>NUCLEOTIDE SEQUENCE [LARGE SCALE GENOMIC DNA]</scope>
    <source>
        <strain evidence="4">ER-17-0199</strain>
        <tissue evidence="4">Blubber</tissue>
    </source>
</reference>
<comment type="pathway">
    <text evidence="1">Protein modification; protein ubiquitination.</text>
</comment>
<comment type="function">
    <text evidence="1">E3 ubiquitin-protein ligase. Component of the ribosome quality control complex (RQC), a ribosome-associated complex that mediates ubiquitination and extraction of incompletely synthesized nascent chains for proteasomal degradation.</text>
</comment>
<sequence length="433" mass="48668">MKGRCPATYGNRGPERLPRALGLNRHHGRLLQPRTSPVQDRRTCSYRTQLGGALGRFTHAPRLRRCAPEALAREGRRRGLLFLILSKLWAEVVIQEVFLTIPAHYSPPPVAFLICDTQIISELPDIEYYFLCCGSVVLTRGLRGESAAETASMGGKNKQRTKGNLRPSNSGRAAELLAKEQGTVPGFIGFGTFHSDLGYVPAIQGAEEIDSLVDSDFRMVLRKLSKKDVTTKLKASFTVFIKMAMQEFGTMCTERDTEIVKGVLPYWPRIFCKISLDHDRRVREATQQAFEKLILKVKKHLAPYLKSLMGYWLMAQCDTYTPAASAAKDAFEAAFPPSKQPEAIAFCKDEITSVLQDHLIKETPDTLSDPQTVPEEEREAKFYRVVTCSLLALKKLLSLLPDNELDSLEEKFKSLLSQNKFWKYGKHSIPQVS</sequence>
<feature type="region of interest" description="Disordered" evidence="2">
    <location>
        <begin position="149"/>
        <end position="169"/>
    </location>
</feature>
<comment type="subunit">
    <text evidence="1">Component of the ribosome quality control complex (RQC).</text>
</comment>
<gene>
    <name evidence="4" type="ORF">J1605_000197</name>
</gene>
<name>A0AB34HK20_ESCRO</name>
<dbReference type="GO" id="GO:0043023">
    <property type="term" value="F:ribosomal large subunit binding"/>
    <property type="evidence" value="ECO:0007669"/>
    <property type="project" value="TreeGrafter"/>
</dbReference>
<evidence type="ECO:0000259" key="3">
    <source>
        <dbReference type="Pfam" id="PF22958"/>
    </source>
</evidence>
<dbReference type="PANTHER" id="PTHR12389">
    <property type="entry name" value="ZINC FINGER PROTEIN 294"/>
    <property type="match status" value="1"/>
</dbReference>
<dbReference type="GO" id="GO:0061630">
    <property type="term" value="F:ubiquitin protein ligase activity"/>
    <property type="evidence" value="ECO:0007669"/>
    <property type="project" value="UniProtKB-UniRule"/>
</dbReference>
<comment type="similarity">
    <text evidence="1">Belongs to the LTN1 family.</text>
</comment>
<organism evidence="4 5">
    <name type="scientific">Eschrichtius robustus</name>
    <name type="common">California gray whale</name>
    <name type="synonym">Eschrichtius gibbosus</name>
    <dbReference type="NCBI Taxonomy" id="9764"/>
    <lineage>
        <taxon>Eukaryota</taxon>
        <taxon>Metazoa</taxon>
        <taxon>Chordata</taxon>
        <taxon>Craniata</taxon>
        <taxon>Vertebrata</taxon>
        <taxon>Euteleostomi</taxon>
        <taxon>Mammalia</taxon>
        <taxon>Eutheria</taxon>
        <taxon>Laurasiatheria</taxon>
        <taxon>Artiodactyla</taxon>
        <taxon>Whippomorpha</taxon>
        <taxon>Cetacea</taxon>
        <taxon>Mysticeti</taxon>
        <taxon>Eschrichtiidae</taxon>
        <taxon>Eschrichtius</taxon>
    </lineage>
</organism>
<keyword evidence="1" id="KW-0808">Transferase</keyword>
<dbReference type="AlphaFoldDB" id="A0AB34HK20"/>
<evidence type="ECO:0000313" key="5">
    <source>
        <dbReference type="Proteomes" id="UP001159641"/>
    </source>
</evidence>
<keyword evidence="1" id="KW-0479">Metal-binding</keyword>
<comment type="catalytic activity">
    <reaction evidence="1">
        <text>S-ubiquitinyl-[E2 ubiquitin-conjugating enzyme]-L-cysteine + [acceptor protein]-L-lysine = [E2 ubiquitin-conjugating enzyme]-L-cysteine + N(6)-ubiquitinyl-[acceptor protein]-L-lysine.</text>
        <dbReference type="EC" id="2.3.2.27"/>
    </reaction>
</comment>
<protein>
    <recommendedName>
        <fullName evidence="1">E3 ubiquitin-protein ligase listerin</fullName>
        <ecNumber evidence="1">2.3.2.27</ecNumber>
    </recommendedName>
    <alternativeName>
        <fullName evidence="1">RING-type E3 ubiquitin transferase listerin</fullName>
    </alternativeName>
</protein>
<accession>A0AB34HK20</accession>
<dbReference type="GO" id="GO:1990112">
    <property type="term" value="C:RQC complex"/>
    <property type="evidence" value="ECO:0007669"/>
    <property type="project" value="UniProtKB-UniRule"/>
</dbReference>
<comment type="caution">
    <text evidence="4">The sequence shown here is derived from an EMBL/GenBank/DDBJ whole genome shotgun (WGS) entry which is preliminary data.</text>
</comment>
<dbReference type="InterPro" id="IPR011989">
    <property type="entry name" value="ARM-like"/>
</dbReference>
<dbReference type="Gene3D" id="1.25.10.10">
    <property type="entry name" value="Leucine-rich Repeat Variant"/>
    <property type="match status" value="1"/>
</dbReference>
<dbReference type="GO" id="GO:1990116">
    <property type="term" value="P:ribosome-associated ubiquitin-dependent protein catabolic process"/>
    <property type="evidence" value="ECO:0007669"/>
    <property type="project" value="UniProtKB-UniRule"/>
</dbReference>
<dbReference type="InterPro" id="IPR054476">
    <property type="entry name" value="Ltn1_N"/>
</dbReference>
<keyword evidence="1" id="KW-0862">Zinc</keyword>
<dbReference type="Proteomes" id="UP001159641">
    <property type="component" value="Unassembled WGS sequence"/>
</dbReference>
<dbReference type="FunFam" id="1.25.10.10:FF:001251">
    <property type="entry name" value="Predicted protein"/>
    <property type="match status" value="1"/>
</dbReference>
<dbReference type="SUPFAM" id="SSF48371">
    <property type="entry name" value="ARM repeat"/>
    <property type="match status" value="1"/>
</dbReference>
<dbReference type="InterPro" id="IPR016024">
    <property type="entry name" value="ARM-type_fold"/>
</dbReference>
<evidence type="ECO:0000256" key="2">
    <source>
        <dbReference type="SAM" id="MobiDB-lite"/>
    </source>
</evidence>
<dbReference type="GO" id="GO:0005829">
    <property type="term" value="C:cytosol"/>
    <property type="evidence" value="ECO:0007669"/>
    <property type="project" value="UniProtKB-UniRule"/>
</dbReference>